<organism evidence="1 2">
    <name type="scientific">Periplaneta americana</name>
    <name type="common">American cockroach</name>
    <name type="synonym">Blatta americana</name>
    <dbReference type="NCBI Taxonomy" id="6978"/>
    <lineage>
        <taxon>Eukaryota</taxon>
        <taxon>Metazoa</taxon>
        <taxon>Ecdysozoa</taxon>
        <taxon>Arthropoda</taxon>
        <taxon>Hexapoda</taxon>
        <taxon>Insecta</taxon>
        <taxon>Pterygota</taxon>
        <taxon>Neoptera</taxon>
        <taxon>Polyneoptera</taxon>
        <taxon>Dictyoptera</taxon>
        <taxon>Blattodea</taxon>
        <taxon>Blattoidea</taxon>
        <taxon>Blattidae</taxon>
        <taxon>Blattinae</taxon>
        <taxon>Periplaneta</taxon>
    </lineage>
</organism>
<dbReference type="PANTHER" id="PTHR47027:SF20">
    <property type="entry name" value="REVERSE TRANSCRIPTASE-LIKE PROTEIN WITH RNA-DIRECTED DNA POLYMERASE DOMAIN"/>
    <property type="match status" value="1"/>
</dbReference>
<protein>
    <submittedName>
        <fullName evidence="1">Uncharacterized protein</fullName>
    </submittedName>
</protein>
<sequence length="310" mass="35825">MTMTMMSDGDDDDDSDNMGVALYGVETWTLRLSEEKRIEVFEIWIWRRMERVKWTDIIRNEAVLDRVDEGRIMLKLIRKRKKNWLGHVARMGESKNAYRVLVGKPKGRRPLGRGRRSWENNIKMDLRKVGCDDRDWINLAYVKTAMNLRDLLELEPLAVFPGAPASCFAMTKANRPPPPPLLQGRETSVQGVSVPSLTLLGRKFQSRGTATVKKMNMRMFGGREWIILRSAVIVCLNYGGWINFENETQDRQEWRNAICEREGKDSGFSYDSLDGARTTFQGMVLRDHPGEYCRRNGRTYYEHVVVSAPK</sequence>
<reference evidence="1 2" key="1">
    <citation type="journal article" date="2022" name="Allergy">
        <title>Genome assembly and annotation of Periplaneta americana reveal a comprehensive cockroach allergen profile.</title>
        <authorList>
            <person name="Wang L."/>
            <person name="Xiong Q."/>
            <person name="Saelim N."/>
            <person name="Wang L."/>
            <person name="Nong W."/>
            <person name="Wan A.T."/>
            <person name="Shi M."/>
            <person name="Liu X."/>
            <person name="Cao Q."/>
            <person name="Hui J.H.L."/>
            <person name="Sookrung N."/>
            <person name="Leung T.F."/>
            <person name="Tungtrongchitr A."/>
            <person name="Tsui S.K.W."/>
        </authorList>
    </citation>
    <scope>NUCLEOTIDE SEQUENCE [LARGE SCALE GENOMIC DNA]</scope>
    <source>
        <strain evidence="1">PWHHKU_190912</strain>
    </source>
</reference>
<accession>A0ABQ8SHL0</accession>
<evidence type="ECO:0000313" key="1">
    <source>
        <dbReference type="EMBL" id="KAJ4433369.1"/>
    </source>
</evidence>
<evidence type="ECO:0000313" key="2">
    <source>
        <dbReference type="Proteomes" id="UP001148838"/>
    </source>
</evidence>
<dbReference type="PANTHER" id="PTHR47027">
    <property type="entry name" value="REVERSE TRANSCRIPTASE DOMAIN-CONTAINING PROTEIN"/>
    <property type="match status" value="1"/>
</dbReference>
<gene>
    <name evidence="1" type="ORF">ANN_15628</name>
</gene>
<keyword evidence="2" id="KW-1185">Reference proteome</keyword>
<comment type="caution">
    <text evidence="1">The sequence shown here is derived from an EMBL/GenBank/DDBJ whole genome shotgun (WGS) entry which is preliminary data.</text>
</comment>
<proteinExistence type="predicted"/>
<name>A0ABQ8SHL0_PERAM</name>
<dbReference type="Proteomes" id="UP001148838">
    <property type="component" value="Unassembled WGS sequence"/>
</dbReference>
<dbReference type="EMBL" id="JAJSOF020000027">
    <property type="protein sequence ID" value="KAJ4433369.1"/>
    <property type="molecule type" value="Genomic_DNA"/>
</dbReference>